<keyword evidence="4 8" id="KW-0479">Metal-binding</keyword>
<dbReference type="EMBL" id="GAMC01010784">
    <property type="protein sequence ID" value="JAB95771.1"/>
    <property type="molecule type" value="mRNA"/>
</dbReference>
<evidence type="ECO:0000256" key="5">
    <source>
        <dbReference type="ARBA" id="ARBA00023002"/>
    </source>
</evidence>
<dbReference type="GO" id="GO:0016705">
    <property type="term" value="F:oxidoreductase activity, acting on paired donors, with incorporation or reduction of molecular oxygen"/>
    <property type="evidence" value="ECO:0007669"/>
    <property type="project" value="InterPro"/>
</dbReference>
<evidence type="ECO:0000256" key="4">
    <source>
        <dbReference type="ARBA" id="ARBA00022723"/>
    </source>
</evidence>
<dbReference type="OrthoDB" id="3945418at2759"/>
<proteinExistence type="evidence at transcript level"/>
<evidence type="ECO:0000256" key="7">
    <source>
        <dbReference type="ARBA" id="ARBA00023033"/>
    </source>
</evidence>
<dbReference type="FunFam" id="1.10.630.10:FF:000006">
    <property type="entry name" value="Cytochrome P450 302a1, mitochondrial"/>
    <property type="match status" value="1"/>
</dbReference>
<reference evidence="10" key="1">
    <citation type="submission" date="2013-07" db="EMBL/GenBank/DDBJ databases">
        <authorList>
            <person name="Geib S."/>
        </authorList>
    </citation>
    <scope>NUCLEOTIDE SEQUENCE</scope>
</reference>
<comment type="cofactor">
    <cofactor evidence="1 8">
        <name>heme</name>
        <dbReference type="ChEBI" id="CHEBI:30413"/>
    </cofactor>
</comment>
<dbReference type="InterPro" id="IPR050479">
    <property type="entry name" value="CYP11_CYP27_families"/>
</dbReference>
<dbReference type="InterPro" id="IPR002401">
    <property type="entry name" value="Cyt_P450_E_grp-I"/>
</dbReference>
<dbReference type="InterPro" id="IPR017972">
    <property type="entry name" value="Cyt_P450_CS"/>
</dbReference>
<dbReference type="CDD" id="cd11054">
    <property type="entry name" value="CYP24A1-like"/>
    <property type="match status" value="1"/>
</dbReference>
<evidence type="ECO:0000313" key="10">
    <source>
        <dbReference type="EMBL" id="JAB95771.1"/>
    </source>
</evidence>
<dbReference type="AlphaFoldDB" id="W8BRA2"/>
<dbReference type="PRINTS" id="PR00463">
    <property type="entry name" value="EP450I"/>
</dbReference>
<keyword evidence="3 8" id="KW-0349">Heme</keyword>
<dbReference type="PANTHER" id="PTHR24279:SF120">
    <property type="entry name" value="CYTOCHROME P450"/>
    <property type="match status" value="1"/>
</dbReference>
<dbReference type="GO" id="GO:0005506">
    <property type="term" value="F:iron ion binding"/>
    <property type="evidence" value="ECO:0007669"/>
    <property type="project" value="InterPro"/>
</dbReference>
<name>W8BRA2_CERCA</name>
<dbReference type="InterPro" id="IPR036396">
    <property type="entry name" value="Cyt_P450_sf"/>
</dbReference>
<dbReference type="Pfam" id="PF00067">
    <property type="entry name" value="p450"/>
    <property type="match status" value="1"/>
</dbReference>
<keyword evidence="7 9" id="KW-0503">Monooxygenase</keyword>
<organism evidence="10">
    <name type="scientific">Ceratitis capitata</name>
    <name type="common">Mediterranean fruit fly</name>
    <name type="synonym">Tephritis capitata</name>
    <dbReference type="NCBI Taxonomy" id="7213"/>
    <lineage>
        <taxon>Eukaryota</taxon>
        <taxon>Metazoa</taxon>
        <taxon>Ecdysozoa</taxon>
        <taxon>Arthropoda</taxon>
        <taxon>Hexapoda</taxon>
        <taxon>Insecta</taxon>
        <taxon>Pterygota</taxon>
        <taxon>Neoptera</taxon>
        <taxon>Endopterygota</taxon>
        <taxon>Diptera</taxon>
        <taxon>Brachycera</taxon>
        <taxon>Muscomorpha</taxon>
        <taxon>Tephritoidea</taxon>
        <taxon>Tephritidae</taxon>
        <taxon>Ceratitis</taxon>
        <taxon>Ceratitis</taxon>
    </lineage>
</organism>
<dbReference type="Gene3D" id="1.10.630.10">
    <property type="entry name" value="Cytochrome P450"/>
    <property type="match status" value="1"/>
</dbReference>
<evidence type="ECO:0000256" key="9">
    <source>
        <dbReference type="RuleBase" id="RU000461"/>
    </source>
</evidence>
<accession>W8BRA2</accession>
<keyword evidence="6 8" id="KW-0408">Iron</keyword>
<protein>
    <submittedName>
        <fullName evidence="10">Cytochrome P450 12b1, mitochondrial</fullName>
    </submittedName>
</protein>
<comment type="similarity">
    <text evidence="2 9">Belongs to the cytochrome P450 family.</text>
</comment>
<dbReference type="PROSITE" id="PS00086">
    <property type="entry name" value="CYTOCHROME_P450"/>
    <property type="match status" value="1"/>
</dbReference>
<dbReference type="SUPFAM" id="SSF48264">
    <property type="entry name" value="Cytochrome P450"/>
    <property type="match status" value="1"/>
</dbReference>
<dbReference type="PRINTS" id="PR00385">
    <property type="entry name" value="P450"/>
</dbReference>
<dbReference type="PANTHER" id="PTHR24279">
    <property type="entry name" value="CYTOCHROME P450"/>
    <property type="match status" value="1"/>
</dbReference>
<reference evidence="10" key="2">
    <citation type="journal article" date="2014" name="BMC Genomics">
        <title>A genomic perspective to assessing quality of mass-reared SIT flies used in Mediterranean fruit fly (Ceratitis capitata) eradication in California.</title>
        <authorList>
            <person name="Calla B."/>
            <person name="Hall B."/>
            <person name="Hou S."/>
            <person name="Geib S.M."/>
        </authorList>
    </citation>
    <scope>NUCLEOTIDE SEQUENCE</scope>
</reference>
<dbReference type="GO" id="GO:0020037">
    <property type="term" value="F:heme binding"/>
    <property type="evidence" value="ECO:0007669"/>
    <property type="project" value="InterPro"/>
</dbReference>
<dbReference type="InterPro" id="IPR001128">
    <property type="entry name" value="Cyt_P450"/>
</dbReference>
<feature type="binding site" description="axial binding residue" evidence="8">
    <location>
        <position position="490"/>
    </location>
    <ligand>
        <name>heme</name>
        <dbReference type="ChEBI" id="CHEBI:30413"/>
    </ligand>
    <ligandPart>
        <name>Fe</name>
        <dbReference type="ChEBI" id="CHEBI:18248"/>
    </ligandPart>
</feature>
<evidence type="ECO:0000256" key="2">
    <source>
        <dbReference type="ARBA" id="ARBA00010617"/>
    </source>
</evidence>
<gene>
    <name evidence="10" type="primary">C12B1</name>
</gene>
<evidence type="ECO:0000256" key="3">
    <source>
        <dbReference type="ARBA" id="ARBA00022617"/>
    </source>
</evidence>
<evidence type="ECO:0000256" key="6">
    <source>
        <dbReference type="ARBA" id="ARBA00023004"/>
    </source>
</evidence>
<sequence>MLKKLYAVKQTGQRLVRLRQLCGARFQAQAEQQRNSSFSNATQQQLKELIDENAPERTDAEWSNAKEYDALPGPTRYGFFLSFLPGGEFHNMNYICMNQMLRQKYGDIFLLKGAFGRVDTVFTYNADDFEVVYRNEGIWPIRAAMMSFDYYRKVKRVDFFKGQSGLVTEHGSAWGDMRNKVNPVMMKSASIRQDLPEIDKITMKFVDRLETLRDPITGLLKNDFHIELKKWAFESVIYISLNKRMNMTTESAKKETAQLVKNLADSFNLCFKYDMTPSMWKYFETPGFKKLMRSYNGITEITYKYVLEAMERIKREGNKEAKSVLDKLLRIDPHYAVLMSIDSLTSGMDTTASTFITALYHIARNPDKQQALRRELMHIMPDPRTPLTQENTKIMPYLRACIKEAQRITPIAPGNLRTLPKDIVLSGYRIPRGTSVHMGNMALCNSEKYYPRYKEFIPERWLKAGTEACPELRSSNPFIYAPFGFGPRTCVGKRIAEMEMETLLARLIRSYKISWAKPEEMQYNSNLILTPKGPLKFRFMPLEEEDCAIGSLAM</sequence>
<evidence type="ECO:0000256" key="1">
    <source>
        <dbReference type="ARBA" id="ARBA00001971"/>
    </source>
</evidence>
<evidence type="ECO:0000256" key="8">
    <source>
        <dbReference type="PIRSR" id="PIRSR602401-1"/>
    </source>
</evidence>
<dbReference type="GO" id="GO:0004497">
    <property type="term" value="F:monooxygenase activity"/>
    <property type="evidence" value="ECO:0007669"/>
    <property type="project" value="UniProtKB-KW"/>
</dbReference>
<keyword evidence="5 9" id="KW-0560">Oxidoreductase</keyword>